<name>A0A5C6LZK4_9BACT</name>
<dbReference type="Proteomes" id="UP000318815">
    <property type="component" value="Unassembled WGS sequence"/>
</dbReference>
<keyword evidence="2" id="KW-1185">Reference proteome</keyword>
<protein>
    <submittedName>
        <fullName evidence="1">N-acetyltransferase</fullName>
    </submittedName>
</protein>
<proteinExistence type="predicted"/>
<dbReference type="GO" id="GO:0016740">
    <property type="term" value="F:transferase activity"/>
    <property type="evidence" value="ECO:0007669"/>
    <property type="project" value="UniProtKB-KW"/>
</dbReference>
<sequence>MLITRRETGTNEEVQITALEDKDLKKLTQSRYFFDWKKAREEGTVYKLSLVEGDDILGLISLIEVSVEKRVEIALLCVSRENKGRNKKYDTIAGCLIAFACRIALEAFGIDACVSLIPKTELKEHYKSKYNMLDGGWQMYLEGKSLKEIIIKHYI</sequence>
<comment type="caution">
    <text evidence="1">The sequence shown here is derived from an EMBL/GenBank/DDBJ whole genome shotgun (WGS) entry which is preliminary data.</text>
</comment>
<accession>A0A5C6LZK4</accession>
<evidence type="ECO:0000313" key="1">
    <source>
        <dbReference type="EMBL" id="TWW01109.1"/>
    </source>
</evidence>
<dbReference type="RefSeq" id="WP_146304367.1">
    <property type="nucleotide sequence ID" value="NZ_VOHS01000005.1"/>
</dbReference>
<dbReference type="OrthoDB" id="956078at2"/>
<gene>
    <name evidence="1" type="ORF">FEF09_06470</name>
</gene>
<keyword evidence="1" id="KW-0808">Transferase</keyword>
<dbReference type="AlphaFoldDB" id="A0A5C6LZK4"/>
<dbReference type="EMBL" id="VOHS01000005">
    <property type="protein sequence ID" value="TWW01109.1"/>
    <property type="molecule type" value="Genomic_DNA"/>
</dbReference>
<reference evidence="1 2" key="1">
    <citation type="submission" date="2019-08" db="EMBL/GenBank/DDBJ databases">
        <title>Whole genome sequencing of chitin degrading bacteria Chitinophaga pinensis YS16.</title>
        <authorList>
            <person name="Singh R.P."/>
            <person name="Manchanda G."/>
            <person name="Maurya I.K."/>
            <person name="Joshi N.K."/>
            <person name="Srivastava A.K."/>
        </authorList>
    </citation>
    <scope>NUCLEOTIDE SEQUENCE [LARGE SCALE GENOMIC DNA]</scope>
    <source>
        <strain evidence="1 2">YS-16</strain>
    </source>
</reference>
<evidence type="ECO:0000313" key="2">
    <source>
        <dbReference type="Proteomes" id="UP000318815"/>
    </source>
</evidence>
<organism evidence="1 2">
    <name type="scientific">Chitinophaga pinensis</name>
    <dbReference type="NCBI Taxonomy" id="79329"/>
    <lineage>
        <taxon>Bacteria</taxon>
        <taxon>Pseudomonadati</taxon>
        <taxon>Bacteroidota</taxon>
        <taxon>Chitinophagia</taxon>
        <taxon>Chitinophagales</taxon>
        <taxon>Chitinophagaceae</taxon>
        <taxon>Chitinophaga</taxon>
    </lineage>
</organism>